<keyword evidence="4" id="KW-1133">Transmembrane helix</keyword>
<organism evidence="7 8">
    <name type="scientific">Angiostrongylus cantonensis</name>
    <name type="common">Rat lungworm</name>
    <dbReference type="NCBI Taxonomy" id="6313"/>
    <lineage>
        <taxon>Eukaryota</taxon>
        <taxon>Metazoa</taxon>
        <taxon>Ecdysozoa</taxon>
        <taxon>Nematoda</taxon>
        <taxon>Chromadorea</taxon>
        <taxon>Rhabditida</taxon>
        <taxon>Rhabditina</taxon>
        <taxon>Rhabditomorpha</taxon>
        <taxon>Strongyloidea</taxon>
        <taxon>Metastrongylidae</taxon>
        <taxon>Angiostrongylus</taxon>
    </lineage>
</organism>
<dbReference type="AlphaFoldDB" id="A0A0K0DJ89"/>
<comment type="similarity">
    <text evidence="2">Belongs to the RUS1 family.</text>
</comment>
<evidence type="ECO:0000313" key="7">
    <source>
        <dbReference type="Proteomes" id="UP000035642"/>
    </source>
</evidence>
<dbReference type="GO" id="GO:0016020">
    <property type="term" value="C:membrane"/>
    <property type="evidence" value="ECO:0007669"/>
    <property type="project" value="UniProtKB-SubCell"/>
</dbReference>
<keyword evidence="5" id="KW-0472">Membrane</keyword>
<proteinExistence type="inferred from homology"/>
<evidence type="ECO:0000256" key="4">
    <source>
        <dbReference type="ARBA" id="ARBA00022989"/>
    </source>
</evidence>
<dbReference type="InterPro" id="IPR006968">
    <property type="entry name" value="RUS_fam"/>
</dbReference>
<protein>
    <submittedName>
        <fullName evidence="8">UPF0420 protein</fullName>
    </submittedName>
</protein>
<reference evidence="8" key="2">
    <citation type="submission" date="2016-04" db="UniProtKB">
        <authorList>
            <consortium name="WormBaseParasite"/>
        </authorList>
    </citation>
    <scope>IDENTIFICATION</scope>
</reference>
<dbReference type="WBParaSite" id="ACAC_0001144301-mRNA-1">
    <property type="protein sequence ID" value="ACAC_0001144301-mRNA-1"/>
    <property type="gene ID" value="ACAC_0001144301"/>
</dbReference>
<dbReference type="PANTHER" id="PTHR12770">
    <property type="entry name" value="RUS1 FAMILY PROTEIN C16ORF58"/>
    <property type="match status" value="1"/>
</dbReference>
<feature type="domain" description="Protein root UVB sensitive/RUS" evidence="6">
    <location>
        <begin position="45"/>
        <end position="189"/>
    </location>
</feature>
<comment type="subcellular location">
    <subcellularLocation>
        <location evidence="1">Membrane</location>
    </subcellularLocation>
</comment>
<evidence type="ECO:0000256" key="3">
    <source>
        <dbReference type="ARBA" id="ARBA00022692"/>
    </source>
</evidence>
<evidence type="ECO:0000313" key="8">
    <source>
        <dbReference type="WBParaSite" id="ACAC_0001144301-mRNA-1"/>
    </source>
</evidence>
<keyword evidence="3" id="KW-0812">Transmembrane</keyword>
<evidence type="ECO:0000256" key="1">
    <source>
        <dbReference type="ARBA" id="ARBA00004370"/>
    </source>
</evidence>
<dbReference type="PANTHER" id="PTHR12770:SF31">
    <property type="entry name" value="RUS FAMILY MEMBER 1"/>
    <property type="match status" value="1"/>
</dbReference>
<dbReference type="Pfam" id="PF04884">
    <property type="entry name" value="UVB_sens_prot"/>
    <property type="match status" value="1"/>
</dbReference>
<dbReference type="InterPro" id="IPR054549">
    <property type="entry name" value="UVB_sens_RUS_dom"/>
</dbReference>
<reference evidence="7" key="1">
    <citation type="submission" date="2012-09" db="EMBL/GenBank/DDBJ databases">
        <authorList>
            <person name="Martin A.A."/>
        </authorList>
    </citation>
    <scope>NUCLEOTIDE SEQUENCE</scope>
</reference>
<keyword evidence="7" id="KW-1185">Reference proteome</keyword>
<evidence type="ECO:0000259" key="6">
    <source>
        <dbReference type="Pfam" id="PF04884"/>
    </source>
</evidence>
<name>A0A0K0DJ89_ANGCA</name>
<accession>A0A0K0DJ89</accession>
<dbReference type="Proteomes" id="UP000035642">
    <property type="component" value="Unassembled WGS sequence"/>
</dbReference>
<evidence type="ECO:0000256" key="5">
    <source>
        <dbReference type="ARBA" id="ARBA00023136"/>
    </source>
</evidence>
<sequence>MEEFFTESYSGRLIRKVFYHSGTRVPTSSVTNATGVSGTLLSCWSRLKTLLTEIFLPQGYPSSVSDDYMQYQRWDTLQAFASSLTGALATEAVLKGAGVGDQSASTLAASLTWLTKDGLGMIGRSELDCDCKKWRFVADIFNDLAFFIDLISPALNGSFFICACTSSILRSVVGVAGGATRTAIVQHQVQSCTAMFSSRRFVLIGGYVLVEITLLMLRQRMAAKKRSWLSYGKVLSVRECNTTEPLFSSFGKRYLGCSLFDLLSYHRRVPFSRLVTKNSYTLLFDTSRHIGWIAMADGGCNYSALNALFDLEALAKKETPSNDFITFMDELRKHGWEVNTSNLGFDEWVYSTK</sequence>
<evidence type="ECO:0000256" key="2">
    <source>
        <dbReference type="ARBA" id="ARBA00007558"/>
    </source>
</evidence>